<sequence>MPGQPEAGKLSHILRNKKGTFAGKKSPMRYCLLILSALVLHPALAQDNPARPALQNDSIPPREKRLPPNVPPGRAEAAITIKDYKIITQERDTTYLDTTLTIQKEYRYNYLRRDDFELMPFSNVGQPYNRLGVDLNRESLFPRMGARARHYNYMEASDIRYYNVATPMTDLFFKTTFEQGQLLDAMLTSNFSRRLNVSIAFKGFRSLGKYQEDEVQSGNFRATANYVTRDGRYRFLAHVAAQDIQGQENGGLLNAPDQFESGNPDFQDRSRIDVRFSNVQNELNGKRYFLDHEFRLLGQGADSIPGMGNLFLRHRFSYETKWYQYSQNNNTTEYFGDLLVTPVRDQAYLKTFDNRFGVGLENRWLGRLEGYITIFDYTYFFNSVLQTGTGTIPNQLPGQQLVSGAAWKKSFGPLTLEADGGLGLGGDLTDSYLDASVTLPLGTSLELHAGIHHSARKPDFNFLLYQSDYLNYNWDNSGTFENEQVQSLFGEVRSEWLGSLRAQLSSTDNYSFFRSEADADQLAAGEEQAFVRPFQEAGRITHLRVKYQKEFQLGKWALNNTLLYQEVDQDAAVLNVPRLVTRNTLYFSSDVFKKAMFLQTGITFRYFTSYYMDAYNPLLGDFYVQDREEFGGFPMLDFFINARIRQTRIYLKAEHFNSSFSGNNYYSAPDYPYRDFVIRFGLVWNFFS</sequence>
<keyword evidence="2" id="KW-0732">Signal</keyword>
<accession>A4CJI5</accession>
<gene>
    <name evidence="3" type="ordered locus">RB2501_09325</name>
</gene>
<organism evidence="3 4">
    <name type="scientific">Robiginitalea biformata (strain ATCC BAA-864 / DSM 15991 / KCTC 12146 / HTCC2501)</name>
    <dbReference type="NCBI Taxonomy" id="313596"/>
    <lineage>
        <taxon>Bacteria</taxon>
        <taxon>Pseudomonadati</taxon>
        <taxon>Bacteroidota</taxon>
        <taxon>Flavobacteriia</taxon>
        <taxon>Flavobacteriales</taxon>
        <taxon>Flavobacteriaceae</taxon>
        <taxon>Robiginitalea</taxon>
    </lineage>
</organism>
<dbReference type="Proteomes" id="UP000009049">
    <property type="component" value="Chromosome"/>
</dbReference>
<dbReference type="AlphaFoldDB" id="A4CJI5"/>
<dbReference type="eggNOG" id="COG4206">
    <property type="taxonomic scope" value="Bacteria"/>
</dbReference>
<feature type="region of interest" description="Disordered" evidence="1">
    <location>
        <begin position="49"/>
        <end position="73"/>
    </location>
</feature>
<feature type="chain" id="PRO_5002667478" description="Porin" evidence="2">
    <location>
        <begin position="46"/>
        <end position="688"/>
    </location>
</feature>
<evidence type="ECO:0000256" key="2">
    <source>
        <dbReference type="SAM" id="SignalP"/>
    </source>
</evidence>
<proteinExistence type="predicted"/>
<dbReference type="EMBL" id="CP001712">
    <property type="protein sequence ID" value="EAR17093.1"/>
    <property type="molecule type" value="Genomic_DNA"/>
</dbReference>
<protein>
    <recommendedName>
        <fullName evidence="5">Porin</fullName>
    </recommendedName>
</protein>
<dbReference type="KEGG" id="rbi:RB2501_09325"/>
<dbReference type="STRING" id="313596.RB2501_09325"/>
<evidence type="ECO:0008006" key="5">
    <source>
        <dbReference type="Google" id="ProtNLM"/>
    </source>
</evidence>
<reference evidence="3 4" key="1">
    <citation type="journal article" date="2009" name="J. Bacteriol.">
        <title>Complete genome sequence of Robiginitalea biformata HTCC2501.</title>
        <authorList>
            <person name="Oh H.M."/>
            <person name="Giovannoni S.J."/>
            <person name="Lee K."/>
            <person name="Ferriera S."/>
            <person name="Johnson J."/>
            <person name="Cho J.C."/>
        </authorList>
    </citation>
    <scope>NUCLEOTIDE SEQUENCE [LARGE SCALE GENOMIC DNA]</scope>
    <source>
        <strain evidence="4">ATCC BAA-864 / HTCC2501 / KCTC 12146</strain>
    </source>
</reference>
<dbReference type="HOGENOM" id="CLU_025041_0_0_10"/>
<feature type="signal peptide" evidence="2">
    <location>
        <begin position="1"/>
        <end position="45"/>
    </location>
</feature>
<evidence type="ECO:0000313" key="3">
    <source>
        <dbReference type="EMBL" id="EAR17093.1"/>
    </source>
</evidence>
<keyword evidence="4" id="KW-1185">Reference proteome</keyword>
<dbReference type="InterPro" id="IPR025631">
    <property type="entry name" value="Porin_10"/>
</dbReference>
<dbReference type="Pfam" id="PF14121">
    <property type="entry name" value="Porin_10"/>
    <property type="match status" value="1"/>
</dbReference>
<name>A4CJI5_ROBBH</name>
<evidence type="ECO:0000313" key="4">
    <source>
        <dbReference type="Proteomes" id="UP000009049"/>
    </source>
</evidence>
<evidence type="ECO:0000256" key="1">
    <source>
        <dbReference type="SAM" id="MobiDB-lite"/>
    </source>
</evidence>